<dbReference type="Proteomes" id="UP000253472">
    <property type="component" value="Unassembled WGS sequence"/>
</dbReference>
<dbReference type="InterPro" id="IPR050628">
    <property type="entry name" value="SNF2_RAD54_helicase_TF"/>
</dbReference>
<keyword evidence="5" id="KW-0547">Nucleotide-binding</keyword>
<dbReference type="PANTHER" id="PTHR45626:SF22">
    <property type="entry name" value="DNA REPAIR PROTEIN RAD5"/>
    <property type="match status" value="1"/>
</dbReference>
<dbReference type="InterPro" id="IPR038718">
    <property type="entry name" value="SNF2-like_sf"/>
</dbReference>
<dbReference type="InterPro" id="IPR000330">
    <property type="entry name" value="SNF2_N"/>
</dbReference>
<dbReference type="InterPro" id="IPR014905">
    <property type="entry name" value="HIRAN"/>
</dbReference>
<dbReference type="GO" id="GO:0008094">
    <property type="term" value="F:ATP-dependent activity, acting on DNA"/>
    <property type="evidence" value="ECO:0007669"/>
    <property type="project" value="TreeGrafter"/>
</dbReference>
<comment type="caution">
    <text evidence="19">The sequence shown here is derived from an EMBL/GenBank/DDBJ whole genome shotgun (WGS) entry which is preliminary data.</text>
</comment>
<evidence type="ECO:0000256" key="10">
    <source>
        <dbReference type="ARBA" id="ARBA00022833"/>
    </source>
</evidence>
<dbReference type="EMBL" id="QLNQ01000001">
    <property type="protein sequence ID" value="RCK67043.1"/>
    <property type="molecule type" value="Genomic_DNA"/>
</dbReference>
<evidence type="ECO:0000256" key="8">
    <source>
        <dbReference type="ARBA" id="ARBA00022801"/>
    </source>
</evidence>
<gene>
    <name evidence="19" type="primary">RAD5_1</name>
    <name evidence="19" type="ORF">Cantr_03468</name>
</gene>
<keyword evidence="7 14" id="KW-0863">Zinc-finger</keyword>
<keyword evidence="6" id="KW-0227">DNA damage</keyword>
<dbReference type="Pfam" id="PF00176">
    <property type="entry name" value="SNF2-rel_dom"/>
    <property type="match status" value="1"/>
</dbReference>
<evidence type="ECO:0000256" key="4">
    <source>
        <dbReference type="ARBA" id="ARBA00022723"/>
    </source>
</evidence>
<dbReference type="PROSITE" id="PS00518">
    <property type="entry name" value="ZF_RING_1"/>
    <property type="match status" value="1"/>
</dbReference>
<dbReference type="InterPro" id="IPR013083">
    <property type="entry name" value="Znf_RING/FYVE/PHD"/>
</dbReference>
<comment type="subcellular location">
    <subcellularLocation>
        <location evidence="1">Nucleus</location>
    </subcellularLocation>
</comment>
<evidence type="ECO:0000313" key="20">
    <source>
        <dbReference type="Proteomes" id="UP000253472"/>
    </source>
</evidence>
<dbReference type="Gene3D" id="3.30.40.10">
    <property type="entry name" value="Zinc/RING finger domain, C3HC4 (zinc finger)"/>
    <property type="match status" value="1"/>
</dbReference>
<dbReference type="GO" id="GO:0016818">
    <property type="term" value="F:hydrolase activity, acting on acid anhydrides, in phosphorus-containing anhydrides"/>
    <property type="evidence" value="ECO:0007669"/>
    <property type="project" value="InterPro"/>
</dbReference>
<dbReference type="SMART" id="SM00184">
    <property type="entry name" value="RING"/>
    <property type="match status" value="1"/>
</dbReference>
<dbReference type="PANTHER" id="PTHR45626">
    <property type="entry name" value="TRANSCRIPTION TERMINATION FACTOR 2-RELATED"/>
    <property type="match status" value="1"/>
</dbReference>
<feature type="region of interest" description="Disordered" evidence="15">
    <location>
        <begin position="1"/>
        <end position="48"/>
    </location>
</feature>
<feature type="compositionally biased region" description="Basic and acidic residues" evidence="15">
    <location>
        <begin position="109"/>
        <end position="122"/>
    </location>
</feature>
<evidence type="ECO:0000256" key="13">
    <source>
        <dbReference type="ARBA" id="ARBA00023242"/>
    </source>
</evidence>
<feature type="compositionally biased region" description="Polar residues" evidence="15">
    <location>
        <begin position="17"/>
        <end position="32"/>
    </location>
</feature>
<proteinExistence type="inferred from homology"/>
<evidence type="ECO:0000256" key="1">
    <source>
        <dbReference type="ARBA" id="ARBA00004123"/>
    </source>
</evidence>
<dbReference type="InterPro" id="IPR049730">
    <property type="entry name" value="SNF2/RAD54-like_C"/>
</dbReference>
<dbReference type="Pfam" id="PF13639">
    <property type="entry name" value="zf-RING_2"/>
    <property type="match status" value="1"/>
</dbReference>
<feature type="region of interest" description="Disordered" evidence="15">
    <location>
        <begin position="98"/>
        <end position="122"/>
    </location>
</feature>
<evidence type="ECO:0000256" key="5">
    <source>
        <dbReference type="ARBA" id="ARBA00022741"/>
    </source>
</evidence>
<evidence type="ECO:0000259" key="17">
    <source>
        <dbReference type="PROSITE" id="PS51192"/>
    </source>
</evidence>
<dbReference type="SMART" id="SM00490">
    <property type="entry name" value="HELICc"/>
    <property type="match status" value="1"/>
</dbReference>
<organism evidence="19 20">
    <name type="scientific">Candida viswanathii</name>
    <dbReference type="NCBI Taxonomy" id="5486"/>
    <lineage>
        <taxon>Eukaryota</taxon>
        <taxon>Fungi</taxon>
        <taxon>Dikarya</taxon>
        <taxon>Ascomycota</taxon>
        <taxon>Saccharomycotina</taxon>
        <taxon>Pichiomycetes</taxon>
        <taxon>Debaryomycetaceae</taxon>
        <taxon>Candida/Lodderomyces clade</taxon>
        <taxon>Candida</taxon>
    </lineage>
</organism>
<dbReference type="Pfam" id="PF00271">
    <property type="entry name" value="Helicase_C"/>
    <property type="match status" value="1"/>
</dbReference>
<dbReference type="SMART" id="SM00487">
    <property type="entry name" value="DEXDc"/>
    <property type="match status" value="1"/>
</dbReference>
<keyword evidence="9" id="KW-0347">Helicase</keyword>
<evidence type="ECO:0000256" key="15">
    <source>
        <dbReference type="SAM" id="MobiDB-lite"/>
    </source>
</evidence>
<protein>
    <recommendedName>
        <fullName evidence="3">DNA repair protein RAD5</fullName>
    </recommendedName>
</protein>
<dbReference type="SUPFAM" id="SSF57850">
    <property type="entry name" value="RING/U-box"/>
    <property type="match status" value="1"/>
</dbReference>
<dbReference type="InterPro" id="IPR014001">
    <property type="entry name" value="Helicase_ATP-bd"/>
</dbReference>
<dbReference type="InterPro" id="IPR001841">
    <property type="entry name" value="Znf_RING"/>
</dbReference>
<feature type="compositionally biased region" description="Acidic residues" evidence="15">
    <location>
        <begin position="35"/>
        <end position="45"/>
    </location>
</feature>
<dbReference type="PROSITE" id="PS50089">
    <property type="entry name" value="ZF_RING_2"/>
    <property type="match status" value="1"/>
</dbReference>
<dbReference type="STRING" id="5486.A0A367YMD4"/>
<dbReference type="Pfam" id="PF08797">
    <property type="entry name" value="HIRAN"/>
    <property type="match status" value="1"/>
</dbReference>
<evidence type="ECO:0000259" key="16">
    <source>
        <dbReference type="PROSITE" id="PS50089"/>
    </source>
</evidence>
<dbReference type="GO" id="GO:0005524">
    <property type="term" value="F:ATP binding"/>
    <property type="evidence" value="ECO:0007669"/>
    <property type="project" value="UniProtKB-KW"/>
</dbReference>
<feature type="compositionally biased region" description="Basic and acidic residues" evidence="15">
    <location>
        <begin position="1"/>
        <end position="12"/>
    </location>
</feature>
<dbReference type="InterPro" id="IPR017907">
    <property type="entry name" value="Znf_RING_CS"/>
</dbReference>
<feature type="domain" description="Helicase C-terminal" evidence="18">
    <location>
        <begin position="919"/>
        <end position="1089"/>
    </location>
</feature>
<feature type="domain" description="RING-type" evidence="16">
    <location>
        <begin position="822"/>
        <end position="869"/>
    </location>
</feature>
<keyword evidence="11" id="KW-0067">ATP-binding</keyword>
<dbReference type="InterPro" id="IPR001650">
    <property type="entry name" value="Helicase_C-like"/>
</dbReference>
<keyword evidence="20" id="KW-1185">Reference proteome</keyword>
<dbReference type="GO" id="GO:0005634">
    <property type="term" value="C:nucleus"/>
    <property type="evidence" value="ECO:0007669"/>
    <property type="project" value="UniProtKB-SubCell"/>
</dbReference>
<dbReference type="SMART" id="SM00910">
    <property type="entry name" value="HIRAN"/>
    <property type="match status" value="1"/>
</dbReference>
<evidence type="ECO:0000256" key="6">
    <source>
        <dbReference type="ARBA" id="ARBA00022763"/>
    </source>
</evidence>
<dbReference type="CDD" id="cd18793">
    <property type="entry name" value="SF2_C_SNF"/>
    <property type="match status" value="1"/>
</dbReference>
<accession>A0A367YMD4</accession>
<dbReference type="GO" id="GO:0003676">
    <property type="term" value="F:nucleic acid binding"/>
    <property type="evidence" value="ECO:0007669"/>
    <property type="project" value="InterPro"/>
</dbReference>
<evidence type="ECO:0000256" key="14">
    <source>
        <dbReference type="PROSITE-ProRule" id="PRU00175"/>
    </source>
</evidence>
<dbReference type="SUPFAM" id="SSF52540">
    <property type="entry name" value="P-loop containing nucleoside triphosphate hydrolases"/>
    <property type="match status" value="2"/>
</dbReference>
<evidence type="ECO:0000256" key="12">
    <source>
        <dbReference type="ARBA" id="ARBA00023204"/>
    </source>
</evidence>
<dbReference type="GO" id="GO:0008270">
    <property type="term" value="F:zinc ion binding"/>
    <property type="evidence" value="ECO:0007669"/>
    <property type="project" value="UniProtKB-KW"/>
</dbReference>
<comment type="similarity">
    <text evidence="2">Belongs to the SNF2/RAD54 helicase family.</text>
</comment>
<feature type="domain" description="Helicase ATP-binding" evidence="17">
    <location>
        <begin position="454"/>
        <end position="648"/>
    </location>
</feature>
<evidence type="ECO:0000256" key="11">
    <source>
        <dbReference type="ARBA" id="ARBA00022840"/>
    </source>
</evidence>
<keyword evidence="4" id="KW-0479">Metal-binding</keyword>
<keyword evidence="10" id="KW-0862">Zinc</keyword>
<dbReference type="Gene3D" id="3.40.50.10810">
    <property type="entry name" value="Tandem AAA-ATPase domain"/>
    <property type="match status" value="1"/>
</dbReference>
<dbReference type="GO" id="GO:0004386">
    <property type="term" value="F:helicase activity"/>
    <property type="evidence" value="ECO:0007669"/>
    <property type="project" value="UniProtKB-KW"/>
</dbReference>
<dbReference type="GO" id="GO:0006281">
    <property type="term" value="P:DNA repair"/>
    <property type="evidence" value="ECO:0007669"/>
    <property type="project" value="UniProtKB-KW"/>
</dbReference>
<evidence type="ECO:0000256" key="9">
    <source>
        <dbReference type="ARBA" id="ARBA00022806"/>
    </source>
</evidence>
<dbReference type="CDD" id="cd18008">
    <property type="entry name" value="DEXDc_SHPRH-like"/>
    <property type="match status" value="1"/>
</dbReference>
<dbReference type="Gene3D" id="3.40.50.300">
    <property type="entry name" value="P-loop containing nucleotide triphosphate hydrolases"/>
    <property type="match status" value="1"/>
</dbReference>
<sequence length="1089" mass="125342">MADKLLKAEKKRFFNPNEKTPTSEVPTKSESLFISDEDEREEEEPPAQTIPEVQFKQDLTRKVGGIAPAIVKYLYEKYSMKPNAVMFAMGELLTNPPDIDNLPGAIEPPQKRPKQEQDQPPRKRINIHEYIEEISQAQQQAPKEESWERLIGTMSSLAMATRPTMKPLKYQEPLEIRRIIPKNTTLMKSTAVRIYHNDREIGKFPEELARVLSPLFDLKIASFRASVLADTQSRLRTGDSFWISVDVFLLNEGFVKNIEAIENPADMKSFNASKETEAEAALRLRQSSLANLFDRLGIKPLRIADDEEEDDDDDNDGIVELDADETVSELNLDQLQEFYQNNNQLKIMESLPETTTPPEANFKILLRPYQKHGLAWLLAREHEFDVLEMLLNDDKLSTQAREELESLGTINPLWRKYRWPDYYDDGDSPQPTQVQTDKYFYANMYNGELSLERPVIKSSLRGGILADEMGLGKTISTLALINSVPYDNGTPLPKSKKPYASRTTLIVVPMSLLSQWKSEFDKCNSNGRHFCRVHYGDGQEVDLSRSLCSTDTSAIPIVMLTTYGTILSEFTRLTKKRNAKGELPLVGLYSVKFFRIILDEGHNIRNRTTKTAKSVYELELSRQWVLTGTPIVNRLDDLYSLAKFLQIDPWSNFSYWKTFVTLPFEEKKISQSIAVIQSILSPIFLRRTKNQKDRNGKPLVELPSKEVVIEDIKFNDDEEKLYKWFKDRAYHSFAEGMKSGQLLRRYTQILTHILRLRQVCCHVDLIGGAHEMEDDVINAEADEDTRKFLQSMKETHVRYANDTEVKQIMYKLYDKIQEDNECSICTQSPIAYHEMAITPCGHTFCLSCILEHLDFQGELKKEKLCPNCRVPISKYQLFRVRNQPTSANEIRFYTKKESTDRDFQLYLYDPNRSSSKVQALVRHLKTLQLQAPNLKVVVFSQFLSYLDIIETELKMGGDFLVSKFDGRLNMNDRAKLLDSFNKPLTNGKISVLLLSLRAGGVGLNLTTASRAFMMDPWWSPSVEDQAIDRIHRIGQNETVKVVRFIVANSIETKMLKIQDLKKQIGEAVAAEEEERRQRRIEEIQILFEE</sequence>
<evidence type="ECO:0000313" key="19">
    <source>
        <dbReference type="EMBL" id="RCK67043.1"/>
    </source>
</evidence>
<dbReference type="InterPro" id="IPR027417">
    <property type="entry name" value="P-loop_NTPase"/>
</dbReference>
<dbReference type="AlphaFoldDB" id="A0A367YMD4"/>
<name>A0A367YMD4_9ASCO</name>
<evidence type="ECO:0000256" key="2">
    <source>
        <dbReference type="ARBA" id="ARBA00007025"/>
    </source>
</evidence>
<keyword evidence="12" id="KW-0234">DNA repair</keyword>
<dbReference type="OrthoDB" id="2801544at2759"/>
<dbReference type="PROSITE" id="PS51194">
    <property type="entry name" value="HELICASE_CTER"/>
    <property type="match status" value="1"/>
</dbReference>
<reference evidence="19 20" key="1">
    <citation type="submission" date="2018-06" db="EMBL/GenBank/DDBJ databases">
        <title>Whole genome sequencing of Candida tropicalis (genome annotated by CSBL at Korea University).</title>
        <authorList>
            <person name="Ahn J."/>
        </authorList>
    </citation>
    <scope>NUCLEOTIDE SEQUENCE [LARGE SCALE GENOMIC DNA]</scope>
    <source>
        <strain evidence="19 20">ATCC 20962</strain>
    </source>
</reference>
<evidence type="ECO:0000256" key="3">
    <source>
        <dbReference type="ARBA" id="ARBA00013412"/>
    </source>
</evidence>
<keyword evidence="8" id="KW-0378">Hydrolase</keyword>
<dbReference type="PROSITE" id="PS51192">
    <property type="entry name" value="HELICASE_ATP_BIND_1"/>
    <property type="match status" value="1"/>
</dbReference>
<keyword evidence="13" id="KW-0539">Nucleus</keyword>
<evidence type="ECO:0000256" key="7">
    <source>
        <dbReference type="ARBA" id="ARBA00022771"/>
    </source>
</evidence>
<evidence type="ECO:0000259" key="18">
    <source>
        <dbReference type="PROSITE" id="PS51194"/>
    </source>
</evidence>